<name>A0A0F9HM53_9ZZZZ</name>
<dbReference type="Gene3D" id="1.10.287.1080">
    <property type="entry name" value="MazG-like"/>
    <property type="match status" value="1"/>
</dbReference>
<evidence type="ECO:0000313" key="1">
    <source>
        <dbReference type="EMBL" id="KKM16247.1"/>
    </source>
</evidence>
<dbReference type="EMBL" id="LAZR01014715">
    <property type="protein sequence ID" value="KKM16247.1"/>
    <property type="molecule type" value="Genomic_DNA"/>
</dbReference>
<comment type="caution">
    <text evidence="1">The sequence shown here is derived from an EMBL/GenBank/DDBJ whole genome shotgun (WGS) entry which is preliminary data.</text>
</comment>
<dbReference type="AlphaFoldDB" id="A0A0F9HM53"/>
<dbReference type="CDD" id="cd11542">
    <property type="entry name" value="NTP-PPase_u5"/>
    <property type="match status" value="1"/>
</dbReference>
<sequence>MRSIKEWQVICYKIAVEKGWWDKPRSPLESAALIHSEISEYVEDIRNGMGPGTFEFEPPKENHKEGDPFKPIGPAIELADALIRIFDLAEYHKINLEDMLELKTAFNKTRPYRHGGKLA</sequence>
<proteinExistence type="predicted"/>
<gene>
    <name evidence="1" type="ORF">LCGC14_1687750</name>
</gene>
<reference evidence="1" key="1">
    <citation type="journal article" date="2015" name="Nature">
        <title>Complex archaea that bridge the gap between prokaryotes and eukaryotes.</title>
        <authorList>
            <person name="Spang A."/>
            <person name="Saw J.H."/>
            <person name="Jorgensen S.L."/>
            <person name="Zaremba-Niedzwiedzka K."/>
            <person name="Martijn J."/>
            <person name="Lind A.E."/>
            <person name="van Eijk R."/>
            <person name="Schleper C."/>
            <person name="Guy L."/>
            <person name="Ettema T.J."/>
        </authorList>
    </citation>
    <scope>NUCLEOTIDE SEQUENCE</scope>
</reference>
<dbReference type="SUPFAM" id="SSF101386">
    <property type="entry name" value="all-alpha NTP pyrophosphatases"/>
    <property type="match status" value="1"/>
</dbReference>
<protein>
    <submittedName>
        <fullName evidence="1">Uncharacterized protein</fullName>
    </submittedName>
</protein>
<accession>A0A0F9HM53</accession>
<organism evidence="1">
    <name type="scientific">marine sediment metagenome</name>
    <dbReference type="NCBI Taxonomy" id="412755"/>
    <lineage>
        <taxon>unclassified sequences</taxon>
        <taxon>metagenomes</taxon>
        <taxon>ecological metagenomes</taxon>
    </lineage>
</organism>